<evidence type="ECO:0000259" key="5">
    <source>
        <dbReference type="PROSITE" id="PS50600"/>
    </source>
</evidence>
<keyword evidence="2" id="KW-0645">Protease</keyword>
<reference evidence="6 7" key="1">
    <citation type="submission" date="2014-06" db="EMBL/GenBank/DDBJ databases">
        <title>Evolutionary Origins and Diversification of the Mycorrhizal Mutualists.</title>
        <authorList>
            <consortium name="DOE Joint Genome Institute"/>
            <consortium name="Mycorrhizal Genomics Consortium"/>
            <person name="Kohler A."/>
            <person name="Kuo A."/>
            <person name="Nagy L.G."/>
            <person name="Floudas D."/>
            <person name="Copeland A."/>
            <person name="Barry K.W."/>
            <person name="Cichocki N."/>
            <person name="Veneault-Fourrey C."/>
            <person name="LaButti K."/>
            <person name="Lindquist E.A."/>
            <person name="Lipzen A."/>
            <person name="Lundell T."/>
            <person name="Morin E."/>
            <person name="Murat C."/>
            <person name="Riley R."/>
            <person name="Ohm R."/>
            <person name="Sun H."/>
            <person name="Tunlid A."/>
            <person name="Henrissat B."/>
            <person name="Grigoriev I.V."/>
            <person name="Hibbett D.S."/>
            <person name="Martin F."/>
        </authorList>
    </citation>
    <scope>NUCLEOTIDE SEQUENCE [LARGE SCALE GENOMIC DNA]</scope>
    <source>
        <strain evidence="6 7">SS14</strain>
    </source>
</reference>
<proteinExistence type="inferred from homology"/>
<dbReference type="HOGENOM" id="CLU_456470_0_0_1"/>
<organism evidence="6 7">
    <name type="scientific">Sphaerobolus stellatus (strain SS14)</name>
    <dbReference type="NCBI Taxonomy" id="990650"/>
    <lineage>
        <taxon>Eukaryota</taxon>
        <taxon>Fungi</taxon>
        <taxon>Dikarya</taxon>
        <taxon>Basidiomycota</taxon>
        <taxon>Agaricomycotina</taxon>
        <taxon>Agaricomycetes</taxon>
        <taxon>Phallomycetidae</taxon>
        <taxon>Geastrales</taxon>
        <taxon>Sphaerobolaceae</taxon>
        <taxon>Sphaerobolus</taxon>
    </lineage>
</organism>
<dbReference type="GO" id="GO:0006508">
    <property type="term" value="P:proteolysis"/>
    <property type="evidence" value="ECO:0007669"/>
    <property type="project" value="UniProtKB-KW"/>
</dbReference>
<evidence type="ECO:0000256" key="4">
    <source>
        <dbReference type="SAM" id="MobiDB-lite"/>
    </source>
</evidence>
<dbReference type="SUPFAM" id="SSF54001">
    <property type="entry name" value="Cysteine proteinases"/>
    <property type="match status" value="1"/>
</dbReference>
<feature type="compositionally biased region" description="Acidic residues" evidence="4">
    <location>
        <begin position="280"/>
        <end position="291"/>
    </location>
</feature>
<protein>
    <recommendedName>
        <fullName evidence="5">Ubiquitin-like protease family profile domain-containing protein</fullName>
    </recommendedName>
</protein>
<name>A0A0C9V5F7_SPHS4</name>
<dbReference type="Pfam" id="PF02902">
    <property type="entry name" value="Peptidase_C48"/>
    <property type="match status" value="1"/>
</dbReference>
<evidence type="ECO:0000256" key="2">
    <source>
        <dbReference type="ARBA" id="ARBA00022670"/>
    </source>
</evidence>
<gene>
    <name evidence="6" type="ORF">M422DRAFT_52780</name>
</gene>
<feature type="compositionally biased region" description="Low complexity" evidence="4">
    <location>
        <begin position="264"/>
        <end position="279"/>
    </location>
</feature>
<keyword evidence="7" id="KW-1185">Reference proteome</keyword>
<sequence>MAEDCVETSTSLDEDILSAQLSLESTTKALHAAEKSLGLSGAEAKSRLRSLKGSEFLRYRMNAKALKSQIRAKVIARRFERGHLEKAYRHHVTKEKDHAQTKALLKRDLKQRKKSPLRARIPPKLKMKKMFRLDVDDDIWNNDGLQDEDDNCEPPGWLANEDIRKGITALLNRARAEEELERIKAEEDNAMFWLRSEVMRVQTAILETQGEPALFFQMEMRLKDLWNLSEHWQAHIDRAGKRKYLWMTAGDFPGGLAQPKVRVSEPAPDAASVSSSEASQEVDDPPEEEDTLGELCEHFEVAGIGSEGGEGEESSSSSDDEESPLETKKIGMVDEYLVEADGRFDPSDISHHSLPKDDSLSQPVHDMSPTIGGINNAPFKLERRVSQKQSGQVLAVESHSAMASSWPVRATSGVPAVASQQVACRPKSKQKPFDHNELGKVLDQPEKDHTIMIAWIRKEFALVKAMTPKRFWLLPAHVPSHWTLIVVDWPGKLLQLLDSLPNRLGADADELPCEDFVLEEWRWEREQRPQRQNNSYDCGAFLLADMASYIGQGEQSAMTQSDMKNWRSEILSILDGLPGLDYLKVVPDPDQEPLLIDD</sequence>
<feature type="region of interest" description="Disordered" evidence="4">
    <location>
        <begin position="343"/>
        <end position="376"/>
    </location>
</feature>
<dbReference type="PROSITE" id="PS50600">
    <property type="entry name" value="ULP_PROTEASE"/>
    <property type="match status" value="1"/>
</dbReference>
<dbReference type="InterPro" id="IPR038765">
    <property type="entry name" value="Papain-like_cys_pep_sf"/>
</dbReference>
<keyword evidence="3" id="KW-0378">Hydrolase</keyword>
<comment type="similarity">
    <text evidence="1">Belongs to the peptidase C48 family.</text>
</comment>
<evidence type="ECO:0000256" key="1">
    <source>
        <dbReference type="ARBA" id="ARBA00005234"/>
    </source>
</evidence>
<feature type="region of interest" description="Disordered" evidence="4">
    <location>
        <begin position="304"/>
        <end position="331"/>
    </location>
</feature>
<feature type="domain" description="Ubiquitin-like protease family profile" evidence="5">
    <location>
        <begin position="315"/>
        <end position="549"/>
    </location>
</feature>
<evidence type="ECO:0000313" key="6">
    <source>
        <dbReference type="EMBL" id="KIJ32651.1"/>
    </source>
</evidence>
<dbReference type="GO" id="GO:0008234">
    <property type="term" value="F:cysteine-type peptidase activity"/>
    <property type="evidence" value="ECO:0007669"/>
    <property type="project" value="InterPro"/>
</dbReference>
<evidence type="ECO:0000256" key="3">
    <source>
        <dbReference type="ARBA" id="ARBA00022801"/>
    </source>
</evidence>
<dbReference type="EMBL" id="KN837224">
    <property type="protein sequence ID" value="KIJ32651.1"/>
    <property type="molecule type" value="Genomic_DNA"/>
</dbReference>
<dbReference type="AlphaFoldDB" id="A0A0C9V5F7"/>
<feature type="region of interest" description="Disordered" evidence="4">
    <location>
        <begin position="257"/>
        <end position="291"/>
    </location>
</feature>
<feature type="compositionally biased region" description="Acidic residues" evidence="4">
    <location>
        <begin position="309"/>
        <end position="324"/>
    </location>
</feature>
<evidence type="ECO:0000313" key="7">
    <source>
        <dbReference type="Proteomes" id="UP000054279"/>
    </source>
</evidence>
<accession>A0A0C9V5F7</accession>
<dbReference type="Gene3D" id="3.40.395.10">
    <property type="entry name" value="Adenoviral Proteinase, Chain A"/>
    <property type="match status" value="1"/>
</dbReference>
<feature type="compositionally biased region" description="Basic and acidic residues" evidence="4">
    <location>
        <begin position="343"/>
        <end position="359"/>
    </location>
</feature>
<dbReference type="Proteomes" id="UP000054279">
    <property type="component" value="Unassembled WGS sequence"/>
</dbReference>
<dbReference type="GO" id="GO:0019783">
    <property type="term" value="F:ubiquitin-like protein peptidase activity"/>
    <property type="evidence" value="ECO:0007669"/>
    <property type="project" value="UniProtKB-ARBA"/>
</dbReference>
<dbReference type="OrthoDB" id="2976051at2759"/>
<dbReference type="InterPro" id="IPR003653">
    <property type="entry name" value="Peptidase_C48_C"/>
</dbReference>